<evidence type="ECO:0000256" key="18">
    <source>
        <dbReference type="SAM" id="MobiDB-lite"/>
    </source>
</evidence>
<dbReference type="SMART" id="SM00861">
    <property type="entry name" value="Transket_pyr"/>
    <property type="match status" value="1"/>
</dbReference>
<evidence type="ECO:0000256" key="6">
    <source>
        <dbReference type="ARBA" id="ARBA00013152"/>
    </source>
</evidence>
<organism evidence="21 22">
    <name type="scientific">Pseudolycoriella hygida</name>
    <dbReference type="NCBI Taxonomy" id="35572"/>
    <lineage>
        <taxon>Eukaryota</taxon>
        <taxon>Metazoa</taxon>
        <taxon>Ecdysozoa</taxon>
        <taxon>Arthropoda</taxon>
        <taxon>Hexapoda</taxon>
        <taxon>Insecta</taxon>
        <taxon>Pterygota</taxon>
        <taxon>Neoptera</taxon>
        <taxon>Endopterygota</taxon>
        <taxon>Diptera</taxon>
        <taxon>Nematocera</taxon>
        <taxon>Sciaroidea</taxon>
        <taxon>Sciaridae</taxon>
        <taxon>Pseudolycoriella</taxon>
    </lineage>
</organism>
<feature type="site" description="Important for catalytic activity" evidence="17">
    <location>
        <position position="28"/>
    </location>
</feature>
<feature type="binding site" evidence="14">
    <location>
        <position position="459"/>
    </location>
    <ligand>
        <name>substrate</name>
    </ligand>
</feature>
<feature type="compositionally biased region" description="Polar residues" evidence="18">
    <location>
        <begin position="760"/>
        <end position="779"/>
    </location>
</feature>
<feature type="transmembrane region" description="Helical" evidence="19">
    <location>
        <begin position="400"/>
        <end position="423"/>
    </location>
</feature>
<dbReference type="Proteomes" id="UP001151699">
    <property type="component" value="Chromosome A"/>
</dbReference>
<feature type="binding site" evidence="15">
    <location>
        <position position="68"/>
    </location>
    <ligand>
        <name>thiamine diphosphate</name>
        <dbReference type="ChEBI" id="CHEBI:58937"/>
    </ligand>
</feature>
<dbReference type="GO" id="GO:0006098">
    <property type="term" value="P:pentose-phosphate shunt"/>
    <property type="evidence" value="ECO:0007669"/>
    <property type="project" value="TreeGrafter"/>
</dbReference>
<feature type="binding site" evidence="16">
    <location>
        <position position="187"/>
    </location>
    <ligand>
        <name>Mg(2+)</name>
        <dbReference type="ChEBI" id="CHEBI:18420"/>
    </ligand>
</feature>
<dbReference type="FunFam" id="3.40.50.970:FF:000045">
    <property type="entry name" value="Transketolase"/>
    <property type="match status" value="1"/>
</dbReference>
<feature type="region of interest" description="Disordered" evidence="18">
    <location>
        <begin position="760"/>
        <end position="817"/>
    </location>
</feature>
<feature type="binding site" evidence="15">
    <location>
        <position position="185"/>
    </location>
    <ligand>
        <name>thiamine diphosphate</name>
        <dbReference type="ChEBI" id="CHEBI:58937"/>
    </ligand>
</feature>
<evidence type="ECO:0000256" key="5">
    <source>
        <dbReference type="ARBA" id="ARBA00011738"/>
    </source>
</evidence>
<dbReference type="InterPro" id="IPR055152">
    <property type="entry name" value="Transketolase-like_C_2"/>
</dbReference>
<keyword evidence="7" id="KW-0808">Transferase</keyword>
<feature type="binding site" evidence="15">
    <location>
        <position position="423"/>
    </location>
    <ligand>
        <name>thiamine diphosphate</name>
        <dbReference type="ChEBI" id="CHEBI:58937"/>
    </ligand>
</feature>
<comment type="caution">
    <text evidence="21">The sequence shown here is derived from an EMBL/GenBank/DDBJ whole genome shotgun (WGS) entry which is preliminary data.</text>
</comment>
<keyword evidence="9" id="KW-0106">Calcium</keyword>
<feature type="binding site" evidence="16">
    <location>
        <position position="185"/>
    </location>
    <ligand>
        <name>Mg(2+)</name>
        <dbReference type="ChEBI" id="CHEBI:18420"/>
    </ligand>
</feature>
<dbReference type="InterPro" id="IPR029061">
    <property type="entry name" value="THDP-binding"/>
</dbReference>
<evidence type="ECO:0000259" key="20">
    <source>
        <dbReference type="SMART" id="SM00861"/>
    </source>
</evidence>
<reference evidence="21" key="1">
    <citation type="submission" date="2022-07" db="EMBL/GenBank/DDBJ databases">
        <authorList>
            <person name="Trinca V."/>
            <person name="Uliana J.V.C."/>
            <person name="Torres T.T."/>
            <person name="Ward R.J."/>
            <person name="Monesi N."/>
        </authorList>
    </citation>
    <scope>NUCLEOTIDE SEQUENCE</scope>
    <source>
        <strain evidence="21">HSMRA1968</strain>
        <tissue evidence="21">Whole embryos</tissue>
    </source>
</reference>
<feature type="site" description="Important for catalytic activity" evidence="17">
    <location>
        <position position="259"/>
    </location>
</feature>
<evidence type="ECO:0000256" key="2">
    <source>
        <dbReference type="ARBA" id="ARBA00001936"/>
    </source>
</evidence>
<evidence type="ECO:0000256" key="19">
    <source>
        <dbReference type="SAM" id="Phobius"/>
    </source>
</evidence>
<dbReference type="NCBIfam" id="TIGR00232">
    <property type="entry name" value="tktlase_bact"/>
    <property type="match status" value="1"/>
</dbReference>
<dbReference type="GO" id="GO:0046872">
    <property type="term" value="F:metal ion binding"/>
    <property type="evidence" value="ECO:0007669"/>
    <property type="project" value="UniProtKB-KW"/>
</dbReference>
<evidence type="ECO:0000313" key="22">
    <source>
        <dbReference type="Proteomes" id="UP001151699"/>
    </source>
</evidence>
<evidence type="ECO:0000256" key="1">
    <source>
        <dbReference type="ARBA" id="ARBA00001913"/>
    </source>
</evidence>
<evidence type="ECO:0000256" key="14">
    <source>
        <dbReference type="PIRSR" id="PIRSR605478-2"/>
    </source>
</evidence>
<dbReference type="Pfam" id="PF02779">
    <property type="entry name" value="Transket_pyr"/>
    <property type="match status" value="1"/>
</dbReference>
<dbReference type="InterPro" id="IPR009014">
    <property type="entry name" value="Transketo_C/PFOR_II"/>
</dbReference>
<name>A0A9Q0N790_9DIPT</name>
<feature type="binding site" evidence="14">
    <location>
        <position position="259"/>
    </location>
    <ligand>
        <name>substrate</name>
    </ligand>
</feature>
<accession>A0A9Q0N790</accession>
<feature type="binding site" evidence="14">
    <location>
        <position position="344"/>
    </location>
    <ligand>
        <name>substrate</name>
    </ligand>
</feature>
<evidence type="ECO:0000313" key="21">
    <source>
        <dbReference type="EMBL" id="KAJ6645002.1"/>
    </source>
</evidence>
<dbReference type="EC" id="2.2.1.1" evidence="6"/>
<feature type="binding site" evidence="14">
    <location>
        <position position="447"/>
    </location>
    <ligand>
        <name>substrate</name>
    </ligand>
</feature>
<proteinExistence type="inferred from homology"/>
<evidence type="ECO:0000256" key="16">
    <source>
        <dbReference type="PIRSR" id="PIRSR605478-4"/>
    </source>
</evidence>
<comment type="cofactor">
    <cofactor evidence="1">
        <name>Ca(2+)</name>
        <dbReference type="ChEBI" id="CHEBI:29108"/>
    </cofactor>
</comment>
<feature type="binding site" evidence="15">
    <location>
        <begin position="117"/>
        <end position="119"/>
    </location>
    <ligand>
        <name>thiamine diphosphate</name>
        <dbReference type="ChEBI" id="CHEBI:58937"/>
    </ligand>
</feature>
<dbReference type="GO" id="GO:0005829">
    <property type="term" value="C:cytosol"/>
    <property type="evidence" value="ECO:0007669"/>
    <property type="project" value="TreeGrafter"/>
</dbReference>
<keyword evidence="10 16" id="KW-0460">Magnesium</keyword>
<comment type="cofactor">
    <cofactor evidence="15">
        <name>thiamine diphosphate</name>
        <dbReference type="ChEBI" id="CHEBI:58937"/>
    </cofactor>
    <text evidence="15">Binds 1 thiamine pyrophosphate per subunit. During the reaction, the substrate forms a covalent intermediate with the cofactor.</text>
</comment>
<keyword evidence="19" id="KW-0812">Transmembrane</keyword>
<keyword evidence="8 16" id="KW-0479">Metal-binding</keyword>
<dbReference type="InterPro" id="IPR005475">
    <property type="entry name" value="Transketolase-like_Pyr-bd"/>
</dbReference>
<comment type="catalytic activity">
    <reaction evidence="12">
        <text>D-sedoheptulose 7-phosphate + D-glyceraldehyde 3-phosphate = aldehydo-D-ribose 5-phosphate + D-xylulose 5-phosphate</text>
        <dbReference type="Rhea" id="RHEA:10508"/>
        <dbReference type="ChEBI" id="CHEBI:57483"/>
        <dbReference type="ChEBI" id="CHEBI:57737"/>
        <dbReference type="ChEBI" id="CHEBI:58273"/>
        <dbReference type="ChEBI" id="CHEBI:59776"/>
        <dbReference type="EC" id="2.2.1.1"/>
    </reaction>
</comment>
<feature type="transmembrane region" description="Helical" evidence="19">
    <location>
        <begin position="684"/>
        <end position="704"/>
    </location>
</feature>
<dbReference type="EMBL" id="WJQU01000001">
    <property type="protein sequence ID" value="KAJ6645002.1"/>
    <property type="molecule type" value="Genomic_DNA"/>
</dbReference>
<evidence type="ECO:0000256" key="7">
    <source>
        <dbReference type="ARBA" id="ARBA00022679"/>
    </source>
</evidence>
<comment type="similarity">
    <text evidence="4">Belongs to the transketolase family.</text>
</comment>
<evidence type="ECO:0000256" key="12">
    <source>
        <dbReference type="ARBA" id="ARBA00049473"/>
    </source>
</evidence>
<evidence type="ECO:0000256" key="4">
    <source>
        <dbReference type="ARBA" id="ARBA00007131"/>
    </source>
</evidence>
<feature type="domain" description="Transketolase-like pyrimidine-binding" evidence="20">
    <location>
        <begin position="341"/>
        <end position="511"/>
    </location>
</feature>
<dbReference type="Pfam" id="PF00456">
    <property type="entry name" value="Transketolase_N"/>
    <property type="match status" value="1"/>
</dbReference>
<dbReference type="GO" id="GO:0004802">
    <property type="term" value="F:transketolase activity"/>
    <property type="evidence" value="ECO:0007669"/>
    <property type="project" value="UniProtKB-EC"/>
</dbReference>
<sequence>MNSAEYLKLSNCIRILASDSIEFSGSGHPGMVLGFADVMTILGFNFLKFNPSDPNWFNRDRLVLSAGHGSMLLYTFYYLTNYKNFGLNDLKQFRQFHSKTPGHPEYGAYAAIETTTGPLGQGFATSVGMAIAQKKYEQKLGKIISDHKIYCIVGDGCLMEGVSYEAASLAGHLCLDNLIVLFDDNKITIDGEAGLTVSENHLLKFKSLGWNSYAIDGHNFTEINTALHGAQNTDKPTFIACRTLIGKGCSNKINCASVHGSPLGKEEIKSLKKNLCFEDMEFYIPPELKNIWEAAWLRNKENYDNWQKNFLNISEDKKYYLTKPNINCSFLDNIIPPGKDEATRSSAGRIIKELAKLSDKIIFGSADLGGSNNILSNLSQIISKDDFSGNYLHYGVREHAMAAIMNGLSLSGFLAIGGTFLVFSDYMRPSMRLACLMRQQVIYILTHDSIGVGEDGPTHQPVEHLATLRALPGMNLFRPADYIETREAWRLALNSSQGPSVLALTRQVVPQISDKVVPAHFYQQGAYMLVGDHNKSPDITIFSTGSELSIALTTKEILQEKGFTANVVSLLCFELFFKQDVTYIRHILTNTGLKVAIEAGCSLGWHKIIGENGLFFGIESFGHSAPAAELYSYFALTPVSIAKQIFAKLLKNAAVSDNNETNQRPKRGFVGRVWHRIVKNKGKCLLLGAGVLAISAATFGVGLIPSVLIAAGTVGGASAAAEIKAVHNVYDKLSQVINTLFAKITKNNIQQRGQALNQSPEIPTMGINQQPQIPTLETQQPERTRPAAPNLTSSSKIYPPPTPQSPSSGQKEQGRGA</sequence>
<evidence type="ECO:0000256" key="10">
    <source>
        <dbReference type="ARBA" id="ARBA00022842"/>
    </source>
</evidence>
<feature type="binding site" evidence="16">
    <location>
        <position position="155"/>
    </location>
    <ligand>
        <name>Mg(2+)</name>
        <dbReference type="ChEBI" id="CHEBI:18420"/>
    </ligand>
</feature>
<evidence type="ECO:0000256" key="8">
    <source>
        <dbReference type="ARBA" id="ARBA00022723"/>
    </source>
</evidence>
<evidence type="ECO:0000256" key="13">
    <source>
        <dbReference type="PIRSR" id="PIRSR605478-1"/>
    </source>
</evidence>
<comment type="cofactor">
    <cofactor evidence="16">
        <name>Mg(2+)</name>
        <dbReference type="ChEBI" id="CHEBI:18420"/>
    </cofactor>
    <text evidence="16">Binds 1 Mg(2+) ion per subunit. Can also utilize other divalent metal cations, such as Ca(2+), Mn(2+) and Co(2+).</text>
</comment>
<dbReference type="InterPro" id="IPR005474">
    <property type="entry name" value="Transketolase_N"/>
</dbReference>
<dbReference type="Gene3D" id="3.40.50.920">
    <property type="match status" value="1"/>
</dbReference>
<feature type="binding site" evidence="15">
    <location>
        <position position="156"/>
    </location>
    <ligand>
        <name>thiamine diphosphate</name>
        <dbReference type="ChEBI" id="CHEBI:58937"/>
    </ligand>
</feature>
<feature type="active site" description="Proton donor" evidence="13">
    <location>
        <position position="398"/>
    </location>
</feature>
<dbReference type="SUPFAM" id="SSF52518">
    <property type="entry name" value="Thiamin diphosphate-binding fold (THDP-binding)"/>
    <property type="match status" value="2"/>
</dbReference>
<feature type="binding site" evidence="14">
    <location>
        <position position="506"/>
    </location>
    <ligand>
        <name>substrate</name>
    </ligand>
</feature>
<keyword evidence="19" id="KW-0472">Membrane</keyword>
<evidence type="ECO:0000256" key="9">
    <source>
        <dbReference type="ARBA" id="ARBA00022837"/>
    </source>
</evidence>
<evidence type="ECO:0000256" key="17">
    <source>
        <dbReference type="PIRSR" id="PIRSR605478-5"/>
    </source>
</evidence>
<evidence type="ECO:0000256" key="11">
    <source>
        <dbReference type="ARBA" id="ARBA00023052"/>
    </source>
</evidence>
<dbReference type="SUPFAM" id="SSF52922">
    <property type="entry name" value="TK C-terminal domain-like"/>
    <property type="match status" value="1"/>
</dbReference>
<dbReference type="InterPro" id="IPR005478">
    <property type="entry name" value="Transketolase_bac-like"/>
</dbReference>
<feature type="binding site" evidence="14">
    <location>
        <position position="371"/>
    </location>
    <ligand>
        <name>substrate</name>
    </ligand>
</feature>
<comment type="subunit">
    <text evidence="5">Homodimer.</text>
</comment>
<gene>
    <name evidence="21" type="primary">cbbT</name>
    <name evidence="21" type="ORF">Bhyg_00200</name>
</gene>
<feature type="binding site" evidence="14">
    <location>
        <position position="455"/>
    </location>
    <ligand>
        <name>substrate</name>
    </ligand>
</feature>
<protein>
    <recommendedName>
        <fullName evidence="6">transketolase</fullName>
        <ecNumber evidence="6">2.2.1.1</ecNumber>
    </recommendedName>
</protein>
<comment type="cofactor">
    <cofactor evidence="2">
        <name>Mn(2+)</name>
        <dbReference type="ChEBI" id="CHEBI:29035"/>
    </cofactor>
</comment>
<keyword evidence="11 15" id="KW-0786">Thiamine pyrophosphate</keyword>
<dbReference type="Gene3D" id="3.40.50.970">
    <property type="match status" value="2"/>
</dbReference>
<dbReference type="Pfam" id="PF22613">
    <property type="entry name" value="Transketolase_C_1"/>
    <property type="match status" value="1"/>
</dbReference>
<dbReference type="PROSITE" id="PS00802">
    <property type="entry name" value="TRANSKETOLASE_2"/>
    <property type="match status" value="1"/>
</dbReference>
<dbReference type="PANTHER" id="PTHR43522:SF2">
    <property type="entry name" value="TRANSKETOLASE 1-RELATED"/>
    <property type="match status" value="1"/>
</dbReference>
<dbReference type="AlphaFoldDB" id="A0A9Q0N790"/>
<dbReference type="InterPro" id="IPR033247">
    <property type="entry name" value="Transketolase_fam"/>
</dbReference>
<evidence type="ECO:0000256" key="15">
    <source>
        <dbReference type="PIRSR" id="PIRSR605478-3"/>
    </source>
</evidence>
<dbReference type="PANTHER" id="PTHR43522">
    <property type="entry name" value="TRANSKETOLASE"/>
    <property type="match status" value="1"/>
</dbReference>
<dbReference type="CDD" id="cd07033">
    <property type="entry name" value="TPP_PYR_DXS_TK_like"/>
    <property type="match status" value="1"/>
</dbReference>
<feature type="binding site" evidence="15">
    <location>
        <position position="259"/>
    </location>
    <ligand>
        <name>thiamine diphosphate</name>
        <dbReference type="ChEBI" id="CHEBI:58937"/>
    </ligand>
</feature>
<evidence type="ECO:0000256" key="3">
    <source>
        <dbReference type="ARBA" id="ARBA00001941"/>
    </source>
</evidence>
<dbReference type="OrthoDB" id="418758at2759"/>
<dbReference type="InterPro" id="IPR020826">
    <property type="entry name" value="Transketolase_BS"/>
</dbReference>
<comment type="cofactor">
    <cofactor evidence="3">
        <name>Co(2+)</name>
        <dbReference type="ChEBI" id="CHEBI:48828"/>
    </cofactor>
</comment>
<keyword evidence="19" id="KW-1133">Transmembrane helix</keyword>
<feature type="binding site" evidence="14">
    <location>
        <position position="28"/>
    </location>
    <ligand>
        <name>substrate</name>
    </ligand>
</feature>
<dbReference type="CDD" id="cd02012">
    <property type="entry name" value="TPP_TK"/>
    <property type="match status" value="1"/>
</dbReference>
<keyword evidence="22" id="KW-1185">Reference proteome</keyword>